<keyword evidence="1" id="KW-1185">Reference proteome</keyword>
<dbReference type="Proteomes" id="UP000887561">
    <property type="component" value="Unplaced"/>
</dbReference>
<reference evidence="2" key="1">
    <citation type="submission" date="2022-11" db="UniProtKB">
        <authorList>
            <consortium name="WormBaseParasite"/>
        </authorList>
    </citation>
    <scope>IDENTIFICATION</scope>
</reference>
<dbReference type="AlphaFoldDB" id="A0A915LHV8"/>
<sequence>MDEQLEKKFKNGFKKPIPLYLSGHGAGEDLILEK</sequence>
<name>A0A915LHV8_MELJA</name>
<evidence type="ECO:0000313" key="2">
    <source>
        <dbReference type="WBParaSite" id="scaffold12064_cov353.g16053"/>
    </source>
</evidence>
<organism evidence="1 2">
    <name type="scientific">Meloidogyne javanica</name>
    <name type="common">Root-knot nematode worm</name>
    <dbReference type="NCBI Taxonomy" id="6303"/>
    <lineage>
        <taxon>Eukaryota</taxon>
        <taxon>Metazoa</taxon>
        <taxon>Ecdysozoa</taxon>
        <taxon>Nematoda</taxon>
        <taxon>Chromadorea</taxon>
        <taxon>Rhabditida</taxon>
        <taxon>Tylenchina</taxon>
        <taxon>Tylenchomorpha</taxon>
        <taxon>Tylenchoidea</taxon>
        <taxon>Meloidogynidae</taxon>
        <taxon>Meloidogyninae</taxon>
        <taxon>Meloidogyne</taxon>
        <taxon>Meloidogyne incognita group</taxon>
    </lineage>
</organism>
<dbReference type="WBParaSite" id="scaffold12064_cov353.g16053">
    <property type="protein sequence ID" value="scaffold12064_cov353.g16053"/>
    <property type="gene ID" value="scaffold12064_cov353.g16053"/>
</dbReference>
<accession>A0A915LHV8</accession>
<evidence type="ECO:0000313" key="1">
    <source>
        <dbReference type="Proteomes" id="UP000887561"/>
    </source>
</evidence>
<proteinExistence type="predicted"/>
<protein>
    <submittedName>
        <fullName evidence="2">Uncharacterized protein</fullName>
    </submittedName>
</protein>